<dbReference type="AlphaFoldDB" id="A0A834ZDG4"/>
<evidence type="ECO:0000313" key="2">
    <source>
        <dbReference type="EMBL" id="KAF8403645.1"/>
    </source>
</evidence>
<evidence type="ECO:0000256" key="1">
    <source>
        <dbReference type="SAM" id="Phobius"/>
    </source>
</evidence>
<sequence length="124" mass="13718">MLSSVFSVLLSCSTCVILFFFQAGFNFVTLSSIFFSPKKFSNPASIFWRLSRICFGECPVALCYLVQPPPCNPVDVTFSWSMDGLGMLQAHASGTACAELPNQEQRSLKGIVIARFLRVSKCLF</sequence>
<accession>A0A834ZDG4</accession>
<gene>
    <name evidence="2" type="ORF">HHK36_011749</name>
</gene>
<dbReference type="EMBL" id="JABCRI010000007">
    <property type="protein sequence ID" value="KAF8403645.1"/>
    <property type="molecule type" value="Genomic_DNA"/>
</dbReference>
<evidence type="ECO:0000313" key="3">
    <source>
        <dbReference type="Proteomes" id="UP000655225"/>
    </source>
</evidence>
<keyword evidence="3" id="KW-1185">Reference proteome</keyword>
<name>A0A834ZDG4_TETSI</name>
<keyword evidence="1" id="KW-1133">Transmembrane helix</keyword>
<comment type="caution">
    <text evidence="2">The sequence shown here is derived from an EMBL/GenBank/DDBJ whole genome shotgun (WGS) entry which is preliminary data.</text>
</comment>
<organism evidence="2 3">
    <name type="scientific">Tetracentron sinense</name>
    <name type="common">Spur-leaf</name>
    <dbReference type="NCBI Taxonomy" id="13715"/>
    <lineage>
        <taxon>Eukaryota</taxon>
        <taxon>Viridiplantae</taxon>
        <taxon>Streptophyta</taxon>
        <taxon>Embryophyta</taxon>
        <taxon>Tracheophyta</taxon>
        <taxon>Spermatophyta</taxon>
        <taxon>Magnoliopsida</taxon>
        <taxon>Trochodendrales</taxon>
        <taxon>Trochodendraceae</taxon>
        <taxon>Tetracentron</taxon>
    </lineage>
</organism>
<dbReference type="Proteomes" id="UP000655225">
    <property type="component" value="Unassembled WGS sequence"/>
</dbReference>
<keyword evidence="1" id="KW-0812">Transmembrane</keyword>
<proteinExistence type="predicted"/>
<feature type="transmembrane region" description="Helical" evidence="1">
    <location>
        <begin position="6"/>
        <end position="35"/>
    </location>
</feature>
<protein>
    <submittedName>
        <fullName evidence="2">Uncharacterized protein</fullName>
    </submittedName>
</protein>
<reference evidence="2 3" key="1">
    <citation type="submission" date="2020-04" db="EMBL/GenBank/DDBJ databases">
        <title>Plant Genome Project.</title>
        <authorList>
            <person name="Zhang R.-G."/>
        </authorList>
    </citation>
    <scope>NUCLEOTIDE SEQUENCE [LARGE SCALE GENOMIC DNA]</scope>
    <source>
        <strain evidence="2">YNK0</strain>
        <tissue evidence="2">Leaf</tissue>
    </source>
</reference>
<keyword evidence="1" id="KW-0472">Membrane</keyword>